<dbReference type="RefSeq" id="XP_046074970.1">
    <property type="nucleotide sequence ID" value="XM_046219896.1"/>
</dbReference>
<name>A0AAD4L1N3_9EURO</name>
<dbReference type="AlphaFoldDB" id="A0AAD4L1N3"/>
<feature type="compositionally biased region" description="Basic and acidic residues" evidence="1">
    <location>
        <begin position="283"/>
        <end position="309"/>
    </location>
</feature>
<protein>
    <submittedName>
        <fullName evidence="2">Uncharacterized protein</fullName>
    </submittedName>
</protein>
<dbReference type="GeneID" id="70250183"/>
<gene>
    <name evidence="2" type="ORF">BGW36DRAFT_423901</name>
</gene>
<evidence type="ECO:0000313" key="3">
    <source>
        <dbReference type="Proteomes" id="UP001201262"/>
    </source>
</evidence>
<reference evidence="2" key="1">
    <citation type="submission" date="2021-12" db="EMBL/GenBank/DDBJ databases">
        <title>Convergent genome expansion in fungi linked to evolution of root-endophyte symbiosis.</title>
        <authorList>
            <consortium name="DOE Joint Genome Institute"/>
            <person name="Ke Y.-H."/>
            <person name="Bonito G."/>
            <person name="Liao H.-L."/>
            <person name="Looney B."/>
            <person name="Rojas-Flechas A."/>
            <person name="Nash J."/>
            <person name="Hameed K."/>
            <person name="Schadt C."/>
            <person name="Martin F."/>
            <person name="Crous P.W."/>
            <person name="Miettinen O."/>
            <person name="Magnuson J.K."/>
            <person name="Labbe J."/>
            <person name="Jacobson D."/>
            <person name="Doktycz M.J."/>
            <person name="Veneault-Fourrey C."/>
            <person name="Kuo A."/>
            <person name="Mondo S."/>
            <person name="Calhoun S."/>
            <person name="Riley R."/>
            <person name="Ohm R."/>
            <person name="LaButti K."/>
            <person name="Andreopoulos B."/>
            <person name="Pangilinan J."/>
            <person name="Nolan M."/>
            <person name="Tritt A."/>
            <person name="Clum A."/>
            <person name="Lipzen A."/>
            <person name="Daum C."/>
            <person name="Barry K."/>
            <person name="Grigoriev I.V."/>
            <person name="Vilgalys R."/>
        </authorList>
    </citation>
    <scope>NUCLEOTIDE SEQUENCE</scope>
    <source>
        <strain evidence="2">PMI_201</strain>
    </source>
</reference>
<accession>A0AAD4L1N3</accession>
<dbReference type="Proteomes" id="UP001201262">
    <property type="component" value="Unassembled WGS sequence"/>
</dbReference>
<dbReference type="EMBL" id="JAJTJA010000003">
    <property type="protein sequence ID" value="KAH8701594.1"/>
    <property type="molecule type" value="Genomic_DNA"/>
</dbReference>
<sequence length="309" mass="35792">MDMNTNLTITHDEKDCIITSEGQHIGLNYDDAVKLHVREATFNEIANTNVRVNEGECVIMRYNLLSTVNPAMIQAEHYIPSDYDLFAKGNLPKYLQDDILIFVSEVFIMFARISDSWSMIKTYKSVMCILGIVQRNMDSKYRPDGYLLFPMGKFDIQIYRSCPNRQRRGLIIDTIKTWNKGQFSKVPTEKPLLGGFVVDKYRVLDAHWSPTSRPLRVAVQRWCVPGKPIEPRVRIYSHGVMKDITVPGRTGLYFQPTETFQHIAYIQWRQQSLQAAQQSQHIAESESHRAESQIERKPRKSSHEHQSQI</sequence>
<keyword evidence="3" id="KW-1185">Reference proteome</keyword>
<organism evidence="2 3">
    <name type="scientific">Talaromyces proteolyticus</name>
    <dbReference type="NCBI Taxonomy" id="1131652"/>
    <lineage>
        <taxon>Eukaryota</taxon>
        <taxon>Fungi</taxon>
        <taxon>Dikarya</taxon>
        <taxon>Ascomycota</taxon>
        <taxon>Pezizomycotina</taxon>
        <taxon>Eurotiomycetes</taxon>
        <taxon>Eurotiomycetidae</taxon>
        <taxon>Eurotiales</taxon>
        <taxon>Trichocomaceae</taxon>
        <taxon>Talaromyces</taxon>
        <taxon>Talaromyces sect. Bacilispori</taxon>
    </lineage>
</organism>
<proteinExistence type="predicted"/>
<feature type="region of interest" description="Disordered" evidence="1">
    <location>
        <begin position="277"/>
        <end position="309"/>
    </location>
</feature>
<comment type="caution">
    <text evidence="2">The sequence shown here is derived from an EMBL/GenBank/DDBJ whole genome shotgun (WGS) entry which is preliminary data.</text>
</comment>
<evidence type="ECO:0000313" key="2">
    <source>
        <dbReference type="EMBL" id="KAH8701594.1"/>
    </source>
</evidence>
<evidence type="ECO:0000256" key="1">
    <source>
        <dbReference type="SAM" id="MobiDB-lite"/>
    </source>
</evidence>